<feature type="region of interest" description="Disordered" evidence="9">
    <location>
        <begin position="386"/>
        <end position="416"/>
    </location>
</feature>
<dbReference type="PANTHER" id="PTHR24421">
    <property type="entry name" value="NITRATE/NITRITE SENSOR PROTEIN NARX-RELATED"/>
    <property type="match status" value="1"/>
</dbReference>
<keyword evidence="10" id="KW-1133">Transmembrane helix</keyword>
<protein>
    <recommendedName>
        <fullName evidence="2">histidine kinase</fullName>
        <ecNumber evidence="2">2.7.13.3</ecNumber>
    </recommendedName>
</protein>
<evidence type="ECO:0000259" key="11">
    <source>
        <dbReference type="Pfam" id="PF02518"/>
    </source>
</evidence>
<evidence type="ECO:0000256" key="10">
    <source>
        <dbReference type="SAM" id="Phobius"/>
    </source>
</evidence>
<dbReference type="CDD" id="cd16917">
    <property type="entry name" value="HATPase_UhpB-NarQ-NarX-like"/>
    <property type="match status" value="1"/>
</dbReference>
<keyword evidence="5" id="KW-0547">Nucleotide-binding</keyword>
<keyword evidence="7" id="KW-0067">ATP-binding</keyword>
<evidence type="ECO:0000313" key="14">
    <source>
        <dbReference type="Proteomes" id="UP001592528"/>
    </source>
</evidence>
<reference evidence="13 14" key="1">
    <citation type="submission" date="2024-09" db="EMBL/GenBank/DDBJ databases">
        <authorList>
            <person name="Lee S.D."/>
        </authorList>
    </citation>
    <scope>NUCLEOTIDE SEQUENCE [LARGE SCALE GENOMIC DNA]</scope>
    <source>
        <strain evidence="13 14">N1-5</strain>
    </source>
</reference>
<evidence type="ECO:0000256" key="6">
    <source>
        <dbReference type="ARBA" id="ARBA00022777"/>
    </source>
</evidence>
<dbReference type="GO" id="GO:0016301">
    <property type="term" value="F:kinase activity"/>
    <property type="evidence" value="ECO:0007669"/>
    <property type="project" value="UniProtKB-KW"/>
</dbReference>
<keyword evidence="10" id="KW-0812">Transmembrane</keyword>
<dbReference type="Proteomes" id="UP001592528">
    <property type="component" value="Unassembled WGS sequence"/>
</dbReference>
<dbReference type="RefSeq" id="WP_232242026.1">
    <property type="nucleotide sequence ID" value="NZ_JBHEZZ010000006.1"/>
</dbReference>
<evidence type="ECO:0000259" key="12">
    <source>
        <dbReference type="Pfam" id="PF07730"/>
    </source>
</evidence>
<keyword evidence="8" id="KW-0902">Two-component regulatory system</keyword>
<organism evidence="13 14">
    <name type="scientific">Streptacidiphilus cavernicola</name>
    <dbReference type="NCBI Taxonomy" id="3342716"/>
    <lineage>
        <taxon>Bacteria</taxon>
        <taxon>Bacillati</taxon>
        <taxon>Actinomycetota</taxon>
        <taxon>Actinomycetes</taxon>
        <taxon>Kitasatosporales</taxon>
        <taxon>Streptomycetaceae</taxon>
        <taxon>Streptacidiphilus</taxon>
    </lineage>
</organism>
<accession>A0ABV6UM07</accession>
<dbReference type="Pfam" id="PF07730">
    <property type="entry name" value="HisKA_3"/>
    <property type="match status" value="1"/>
</dbReference>
<dbReference type="PANTHER" id="PTHR24421:SF10">
    <property type="entry name" value="NITRATE_NITRITE SENSOR PROTEIN NARQ"/>
    <property type="match status" value="1"/>
</dbReference>
<evidence type="ECO:0000256" key="5">
    <source>
        <dbReference type="ARBA" id="ARBA00022741"/>
    </source>
</evidence>
<dbReference type="SUPFAM" id="SSF55874">
    <property type="entry name" value="ATPase domain of HSP90 chaperone/DNA topoisomerase II/histidine kinase"/>
    <property type="match status" value="1"/>
</dbReference>
<evidence type="ECO:0000256" key="1">
    <source>
        <dbReference type="ARBA" id="ARBA00000085"/>
    </source>
</evidence>
<evidence type="ECO:0000256" key="9">
    <source>
        <dbReference type="SAM" id="MobiDB-lite"/>
    </source>
</evidence>
<feature type="transmembrane region" description="Helical" evidence="10">
    <location>
        <begin position="27"/>
        <end position="47"/>
    </location>
</feature>
<keyword evidence="3" id="KW-0597">Phosphoprotein</keyword>
<dbReference type="Gene3D" id="3.30.565.10">
    <property type="entry name" value="Histidine kinase-like ATPase, C-terminal domain"/>
    <property type="match status" value="1"/>
</dbReference>
<evidence type="ECO:0000256" key="4">
    <source>
        <dbReference type="ARBA" id="ARBA00022679"/>
    </source>
</evidence>
<dbReference type="InterPro" id="IPR050482">
    <property type="entry name" value="Sensor_HK_TwoCompSys"/>
</dbReference>
<dbReference type="InterPro" id="IPR003594">
    <property type="entry name" value="HATPase_dom"/>
</dbReference>
<evidence type="ECO:0000256" key="8">
    <source>
        <dbReference type="ARBA" id="ARBA00023012"/>
    </source>
</evidence>
<dbReference type="InterPro" id="IPR036890">
    <property type="entry name" value="HATPase_C_sf"/>
</dbReference>
<feature type="compositionally biased region" description="Gly residues" evidence="9">
    <location>
        <begin position="387"/>
        <end position="399"/>
    </location>
</feature>
<dbReference type="Gene3D" id="1.20.5.1930">
    <property type="match status" value="1"/>
</dbReference>
<evidence type="ECO:0000256" key="3">
    <source>
        <dbReference type="ARBA" id="ARBA00022553"/>
    </source>
</evidence>
<feature type="transmembrane region" description="Helical" evidence="10">
    <location>
        <begin position="124"/>
        <end position="145"/>
    </location>
</feature>
<name>A0ABV6UM07_9ACTN</name>
<keyword evidence="6 13" id="KW-0418">Kinase</keyword>
<keyword evidence="14" id="KW-1185">Reference proteome</keyword>
<keyword evidence="4" id="KW-0808">Transferase</keyword>
<evidence type="ECO:0000313" key="13">
    <source>
        <dbReference type="EMBL" id="MFC1402481.1"/>
    </source>
</evidence>
<comment type="caution">
    <text evidence="13">The sequence shown here is derived from an EMBL/GenBank/DDBJ whole genome shotgun (WGS) entry which is preliminary data.</text>
</comment>
<keyword evidence="10" id="KW-0472">Membrane</keyword>
<dbReference type="EC" id="2.7.13.3" evidence="2"/>
<feature type="transmembrane region" description="Helical" evidence="10">
    <location>
        <begin position="157"/>
        <end position="182"/>
    </location>
</feature>
<dbReference type="Pfam" id="PF02518">
    <property type="entry name" value="HATPase_c"/>
    <property type="match status" value="1"/>
</dbReference>
<gene>
    <name evidence="13" type="ORF">ACEZDJ_14430</name>
</gene>
<comment type="catalytic activity">
    <reaction evidence="1">
        <text>ATP + protein L-histidine = ADP + protein N-phospho-L-histidine.</text>
        <dbReference type="EC" id="2.7.13.3"/>
    </reaction>
</comment>
<feature type="transmembrane region" description="Helical" evidence="10">
    <location>
        <begin position="53"/>
        <end position="74"/>
    </location>
</feature>
<dbReference type="EMBL" id="JBHEZZ010000006">
    <property type="protein sequence ID" value="MFC1402481.1"/>
    <property type="molecule type" value="Genomic_DNA"/>
</dbReference>
<sequence>MATPDVGVTGMRTGWWTKFWARRRSMWFDLGVMALASAECAASAASFATKQGVGLPGSALLGVFGALAAGTLLFRRRWPLLPVLAALATIPLSAGYLLLMVGLYTLGAYNTEGVARKFSERRAMSLLCAVAIVETTVVSALTIGTQQADAIRRGVPSYALVIISVLVSVGITVAPTMLGLYIGARRRLWETLHERAEGLETELALLAEQATERARRARMEERTRIAREMHDVVAHRVSLLVVHAGALERVVHKDAAKAAESAKLMGDIGRQALDELRQILGVLRTVETDAVSGDVAAAVLAVPSSDGPGLADVPRLVDESRAAGLRVRLTVGGARRGLSEETERTAYRVVQEALTNVLKHAPGADAEVVLAYVPGGVALAVSNSCPDGGGEGGEGGEGGGAERTRRSLPSGGNGLVGMRERVTALGGTFAAEPTGEGGFRVECRLTAMGAAAR</sequence>
<dbReference type="InterPro" id="IPR011712">
    <property type="entry name" value="Sig_transdc_His_kin_sub3_dim/P"/>
</dbReference>
<feature type="transmembrane region" description="Helical" evidence="10">
    <location>
        <begin position="81"/>
        <end position="104"/>
    </location>
</feature>
<feature type="domain" description="Signal transduction histidine kinase subgroup 3 dimerisation and phosphoacceptor" evidence="12">
    <location>
        <begin position="221"/>
        <end position="286"/>
    </location>
</feature>
<feature type="domain" description="Histidine kinase/HSP90-like ATPase" evidence="11">
    <location>
        <begin position="343"/>
        <end position="445"/>
    </location>
</feature>
<evidence type="ECO:0000256" key="2">
    <source>
        <dbReference type="ARBA" id="ARBA00012438"/>
    </source>
</evidence>
<proteinExistence type="predicted"/>
<evidence type="ECO:0000256" key="7">
    <source>
        <dbReference type="ARBA" id="ARBA00022840"/>
    </source>
</evidence>